<accession>A0A2A4T2K1</accession>
<dbReference type="PROSITE" id="PS50111">
    <property type="entry name" value="CHEMOTAXIS_TRANSDUC_2"/>
    <property type="match status" value="1"/>
</dbReference>
<evidence type="ECO:0000313" key="6">
    <source>
        <dbReference type="EMBL" id="PCI27860.1"/>
    </source>
</evidence>
<feature type="region of interest" description="Disordered" evidence="3">
    <location>
        <begin position="413"/>
        <end position="432"/>
    </location>
</feature>
<feature type="domain" description="Methyl-accepting transducer" evidence="5">
    <location>
        <begin position="112"/>
        <end position="279"/>
    </location>
</feature>
<protein>
    <recommendedName>
        <fullName evidence="5">Methyl-accepting transducer domain-containing protein</fullName>
    </recommendedName>
</protein>
<dbReference type="SMART" id="SM00283">
    <property type="entry name" value="MA"/>
    <property type="match status" value="1"/>
</dbReference>
<evidence type="ECO:0000259" key="5">
    <source>
        <dbReference type="PROSITE" id="PS50111"/>
    </source>
</evidence>
<dbReference type="SUPFAM" id="SSF58104">
    <property type="entry name" value="Methyl-accepting chemotaxis protein (MCP) signaling domain"/>
    <property type="match status" value="1"/>
</dbReference>
<feature type="transmembrane region" description="Helical" evidence="4">
    <location>
        <begin position="22"/>
        <end position="48"/>
    </location>
</feature>
<proteinExistence type="predicted"/>
<dbReference type="Proteomes" id="UP000218113">
    <property type="component" value="Unassembled WGS sequence"/>
</dbReference>
<dbReference type="Pfam" id="PF00015">
    <property type="entry name" value="MCPsignal"/>
    <property type="match status" value="1"/>
</dbReference>
<keyword evidence="1 2" id="KW-0807">Transducer</keyword>
<dbReference type="PANTHER" id="PTHR32089">
    <property type="entry name" value="METHYL-ACCEPTING CHEMOTAXIS PROTEIN MCPB"/>
    <property type="match status" value="1"/>
</dbReference>
<evidence type="ECO:0000313" key="7">
    <source>
        <dbReference type="Proteomes" id="UP000218113"/>
    </source>
</evidence>
<dbReference type="GO" id="GO:0007165">
    <property type="term" value="P:signal transduction"/>
    <property type="evidence" value="ECO:0007669"/>
    <property type="project" value="UniProtKB-KW"/>
</dbReference>
<dbReference type="PANTHER" id="PTHR32089:SF41">
    <property type="entry name" value="METHYL-ACCEPTING CHEMOTAXIS PROTEIN"/>
    <property type="match status" value="1"/>
</dbReference>
<keyword evidence="4" id="KW-1133">Transmembrane helix</keyword>
<dbReference type="InterPro" id="IPR004089">
    <property type="entry name" value="MCPsignal_dom"/>
</dbReference>
<evidence type="ECO:0000256" key="3">
    <source>
        <dbReference type="SAM" id="MobiDB-lite"/>
    </source>
</evidence>
<name>A0A2A4T2K1_9DELT</name>
<dbReference type="AlphaFoldDB" id="A0A2A4T2K1"/>
<gene>
    <name evidence="6" type="ORF">COB67_07665</name>
</gene>
<keyword evidence="4" id="KW-0472">Membrane</keyword>
<organism evidence="6 7">
    <name type="scientific">SAR324 cluster bacterium</name>
    <dbReference type="NCBI Taxonomy" id="2024889"/>
    <lineage>
        <taxon>Bacteria</taxon>
        <taxon>Deltaproteobacteria</taxon>
        <taxon>SAR324 cluster</taxon>
    </lineage>
</organism>
<dbReference type="EMBL" id="NVSR01000047">
    <property type="protein sequence ID" value="PCI27860.1"/>
    <property type="molecule type" value="Genomic_DNA"/>
</dbReference>
<evidence type="ECO:0000256" key="2">
    <source>
        <dbReference type="PROSITE-ProRule" id="PRU00284"/>
    </source>
</evidence>
<comment type="caution">
    <text evidence="6">The sequence shown here is derived from an EMBL/GenBank/DDBJ whole genome shotgun (WGS) entry which is preliminary data.</text>
</comment>
<reference evidence="7" key="1">
    <citation type="submission" date="2017-08" db="EMBL/GenBank/DDBJ databases">
        <title>A dynamic microbial community with high functional redundancy inhabits the cold, oxic subseafloor aquifer.</title>
        <authorList>
            <person name="Tully B.J."/>
            <person name="Wheat C.G."/>
            <person name="Glazer B.T."/>
            <person name="Huber J.A."/>
        </authorList>
    </citation>
    <scope>NUCLEOTIDE SEQUENCE [LARGE SCALE GENOMIC DNA]</scope>
</reference>
<feature type="compositionally biased region" description="Acidic residues" evidence="3">
    <location>
        <begin position="416"/>
        <end position="426"/>
    </location>
</feature>
<dbReference type="GO" id="GO:0016020">
    <property type="term" value="C:membrane"/>
    <property type="evidence" value="ECO:0007669"/>
    <property type="project" value="InterPro"/>
</dbReference>
<evidence type="ECO:0000256" key="4">
    <source>
        <dbReference type="SAM" id="Phobius"/>
    </source>
</evidence>
<sequence length="432" mass="49535">MFAVYNFNSFREQVMVSNNRKIIFYPLLGFVLGFWITGFVIEFLSTLIFGELTETLNLDWLFNLALWGLVFYNLPDPFIVSLLSSIKADSSKNSQNQGSHVVPSILSFFQHNEEMDALIRQNLQNVIGDTEKASLDIVGRLGQVNYSMKELDQTIISMQQNSEQLAAKSKSSSQENEKTVEYLQQYIEERLSTVDQDHKITRKLSEQMHRMSKLVVMLKGISKKTNMLALNAAIEAAKAGESGRGFAVVAEEVRNLSTQSDDSTKKIEEAINAMVNTIEKEFAIRYTDEKNRKEVNLLEQLKQQLTGIMDSYLRLVTLNKNTIQEINHFSQNATNQVVEAIAGSQFQDIIQQQIETILRSMDLFNEYLQECRQQIETPDLLLAEPLQFDFEAIRKLYVMQKQRMVHDRVLSQDQEGITEQEDESEAGDITFF</sequence>
<keyword evidence="4" id="KW-0812">Transmembrane</keyword>
<dbReference type="Gene3D" id="1.10.287.950">
    <property type="entry name" value="Methyl-accepting chemotaxis protein"/>
    <property type="match status" value="1"/>
</dbReference>
<evidence type="ECO:0000256" key="1">
    <source>
        <dbReference type="ARBA" id="ARBA00023224"/>
    </source>
</evidence>